<dbReference type="InterPro" id="IPR001932">
    <property type="entry name" value="PPM-type_phosphatase-like_dom"/>
</dbReference>
<name>A0ABW8AI53_9ACTN</name>
<dbReference type="Proteomes" id="UP001612915">
    <property type="component" value="Unassembled WGS sequence"/>
</dbReference>
<dbReference type="RefSeq" id="WP_398274964.1">
    <property type="nucleotide sequence ID" value="NZ_JBITLV010000001.1"/>
</dbReference>
<accession>A0ABW8AI53</accession>
<gene>
    <name evidence="2" type="ORF">ACIB24_03035</name>
</gene>
<dbReference type="InterPro" id="IPR036457">
    <property type="entry name" value="PPM-type-like_dom_sf"/>
</dbReference>
<dbReference type="Gene3D" id="3.60.40.10">
    <property type="entry name" value="PPM-type phosphatase domain"/>
    <property type="match status" value="1"/>
</dbReference>
<protein>
    <submittedName>
        <fullName evidence="2">Protein phosphatase 2C domain-containing protein</fullName>
    </submittedName>
</protein>
<organism evidence="2 3">
    <name type="scientific">Spongisporangium articulatum</name>
    <dbReference type="NCBI Taxonomy" id="3362603"/>
    <lineage>
        <taxon>Bacteria</taxon>
        <taxon>Bacillati</taxon>
        <taxon>Actinomycetota</taxon>
        <taxon>Actinomycetes</taxon>
        <taxon>Kineosporiales</taxon>
        <taxon>Kineosporiaceae</taxon>
        <taxon>Spongisporangium</taxon>
    </lineage>
</organism>
<dbReference type="SUPFAM" id="SSF81606">
    <property type="entry name" value="PP2C-like"/>
    <property type="match status" value="1"/>
</dbReference>
<feature type="domain" description="PPM-type phosphatase" evidence="1">
    <location>
        <begin position="20"/>
        <end position="256"/>
    </location>
</feature>
<evidence type="ECO:0000259" key="1">
    <source>
        <dbReference type="Pfam" id="PF13672"/>
    </source>
</evidence>
<dbReference type="Pfam" id="PF13672">
    <property type="entry name" value="PP2C_2"/>
    <property type="match status" value="1"/>
</dbReference>
<reference evidence="2 3" key="1">
    <citation type="submission" date="2024-10" db="EMBL/GenBank/DDBJ databases">
        <title>The Natural Products Discovery Center: Release of the First 8490 Sequenced Strains for Exploring Actinobacteria Biosynthetic Diversity.</title>
        <authorList>
            <person name="Kalkreuter E."/>
            <person name="Kautsar S.A."/>
            <person name="Yang D."/>
            <person name="Bader C.D."/>
            <person name="Teijaro C.N."/>
            <person name="Fluegel L."/>
            <person name="Davis C.M."/>
            <person name="Simpson J.R."/>
            <person name="Lauterbach L."/>
            <person name="Steele A.D."/>
            <person name="Gui C."/>
            <person name="Meng S."/>
            <person name="Li G."/>
            <person name="Viehrig K."/>
            <person name="Ye F."/>
            <person name="Su P."/>
            <person name="Kiefer A.F."/>
            <person name="Nichols A."/>
            <person name="Cepeda A.J."/>
            <person name="Yan W."/>
            <person name="Fan B."/>
            <person name="Jiang Y."/>
            <person name="Adhikari A."/>
            <person name="Zheng C.-J."/>
            <person name="Schuster L."/>
            <person name="Cowan T.M."/>
            <person name="Smanski M.J."/>
            <person name="Chevrette M.G."/>
            <person name="De Carvalho L.P.S."/>
            <person name="Shen B."/>
        </authorList>
    </citation>
    <scope>NUCLEOTIDE SEQUENCE [LARGE SCALE GENOMIC DNA]</scope>
    <source>
        <strain evidence="2 3">NPDC049639</strain>
    </source>
</reference>
<evidence type="ECO:0000313" key="3">
    <source>
        <dbReference type="Proteomes" id="UP001612915"/>
    </source>
</evidence>
<keyword evidence="3" id="KW-1185">Reference proteome</keyword>
<sequence>MPESTVHAPVRSVSGASVLGPRHARAGRVNEDALGWSPFDRSLEPLRTVAAVSDGHGSPMCSRSERGAAIAVQAGLTAGQTLLRGAGGTGSADPRELIALASHLWRDAVDRDLAAHPLSPEQVELVEQAGPHTDLRLAYGCTLLLCAVTGTSVLLAQIGDGGIATLTDDGRGWFPLGPNPEHGRGASDSLCLPGAEDRARTATLDAGLPHLLMLMTDGCTNAYPSTEDLLMIGADTVRLEAETGLRRANLTLESWLATTADATEDDATLVSVWM</sequence>
<proteinExistence type="predicted"/>
<evidence type="ECO:0000313" key="2">
    <source>
        <dbReference type="EMBL" id="MFI7586034.1"/>
    </source>
</evidence>
<comment type="caution">
    <text evidence="2">The sequence shown here is derived from an EMBL/GenBank/DDBJ whole genome shotgun (WGS) entry which is preliminary data.</text>
</comment>
<dbReference type="EMBL" id="JBITLV010000001">
    <property type="protein sequence ID" value="MFI7586034.1"/>
    <property type="molecule type" value="Genomic_DNA"/>
</dbReference>